<dbReference type="Pfam" id="PF18657">
    <property type="entry name" value="YDG"/>
    <property type="match status" value="2"/>
</dbReference>
<dbReference type="PANTHER" id="PTHR11878:SF65">
    <property type="entry name" value="NA_CA-EXCHANGE PROTEIN, ISOFORM G"/>
    <property type="match status" value="1"/>
</dbReference>
<reference evidence="8 9" key="1">
    <citation type="submission" date="2018-06" db="EMBL/GenBank/DDBJ databases">
        <title>Genomic Encyclopedia of Archaeal and Bacterial Type Strains, Phase II (KMG-II): from individual species to whole genera.</title>
        <authorList>
            <person name="Goeker M."/>
        </authorList>
    </citation>
    <scope>NUCLEOTIDE SEQUENCE [LARGE SCALE GENOMIC DNA]</scope>
    <source>
        <strain evidence="8 9">DSM 23446</strain>
    </source>
</reference>
<dbReference type="Pfam" id="PF13585">
    <property type="entry name" value="CHU_C"/>
    <property type="match status" value="1"/>
</dbReference>
<evidence type="ECO:0000256" key="2">
    <source>
        <dbReference type="ARBA" id="ARBA00022737"/>
    </source>
</evidence>
<dbReference type="Pfam" id="PF03160">
    <property type="entry name" value="Calx-beta"/>
    <property type="match status" value="2"/>
</dbReference>
<feature type="chain" id="PRO_5016260380" evidence="6">
    <location>
        <begin position="25"/>
        <end position="2722"/>
    </location>
</feature>
<dbReference type="InterPro" id="IPR013783">
    <property type="entry name" value="Ig-like_fold"/>
</dbReference>
<evidence type="ECO:0000256" key="4">
    <source>
        <dbReference type="ARBA" id="ARBA00023065"/>
    </source>
</evidence>
<keyword evidence="1 6" id="KW-0732">Signal</keyword>
<keyword evidence="3" id="KW-0106">Calcium</keyword>
<feature type="domain" description="Calx-beta" evidence="7">
    <location>
        <begin position="1164"/>
        <end position="1262"/>
    </location>
</feature>
<evidence type="ECO:0000259" key="7">
    <source>
        <dbReference type="SMART" id="SM00237"/>
    </source>
</evidence>
<dbReference type="SMART" id="SM00237">
    <property type="entry name" value="Calx_beta"/>
    <property type="match status" value="3"/>
</dbReference>
<organism evidence="8 9">
    <name type="scientific">Algoriphagus yeomjeoni</name>
    <dbReference type="NCBI Taxonomy" id="291403"/>
    <lineage>
        <taxon>Bacteria</taxon>
        <taxon>Pseudomonadati</taxon>
        <taxon>Bacteroidota</taxon>
        <taxon>Cytophagia</taxon>
        <taxon>Cytophagales</taxon>
        <taxon>Cyclobacteriaceae</taxon>
        <taxon>Algoriphagus</taxon>
    </lineage>
</organism>
<dbReference type="RefSeq" id="WP_111611949.1">
    <property type="nucleotide sequence ID" value="NZ_QLLK01000007.1"/>
</dbReference>
<dbReference type="InterPro" id="IPR038081">
    <property type="entry name" value="CalX-like_sf"/>
</dbReference>
<dbReference type="EMBL" id="QLLK01000007">
    <property type="protein sequence ID" value="RAI88307.1"/>
    <property type="molecule type" value="Genomic_DNA"/>
</dbReference>
<dbReference type="InterPro" id="IPR003644">
    <property type="entry name" value="Calx_beta"/>
</dbReference>
<dbReference type="Pfam" id="PF19077">
    <property type="entry name" value="Big_13"/>
    <property type="match status" value="1"/>
</dbReference>
<feature type="region of interest" description="Disordered" evidence="5">
    <location>
        <begin position="2354"/>
        <end position="2444"/>
    </location>
</feature>
<dbReference type="Pfam" id="PF18676">
    <property type="entry name" value="MBG_2"/>
    <property type="match status" value="6"/>
</dbReference>
<evidence type="ECO:0000256" key="1">
    <source>
        <dbReference type="ARBA" id="ARBA00022729"/>
    </source>
</evidence>
<accession>A0A327PA60</accession>
<evidence type="ECO:0000256" key="6">
    <source>
        <dbReference type="SAM" id="SignalP"/>
    </source>
</evidence>
<feature type="region of interest" description="Disordered" evidence="5">
    <location>
        <begin position="1295"/>
        <end position="1320"/>
    </location>
</feature>
<dbReference type="Gene3D" id="2.60.40.10">
    <property type="entry name" value="Immunoglobulins"/>
    <property type="match status" value="1"/>
</dbReference>
<feature type="compositionally biased region" description="Acidic residues" evidence="5">
    <location>
        <begin position="2359"/>
        <end position="2421"/>
    </location>
</feature>
<dbReference type="OrthoDB" id="1097758at2"/>
<evidence type="ECO:0000313" key="9">
    <source>
        <dbReference type="Proteomes" id="UP000249610"/>
    </source>
</evidence>
<sequence length="2722" mass="281158">MIPRILKAIFTVLLFASGTILSNAQTTVNFNSYTENVGLPSPHVEGELEFEAILGTSASCSGCIGIDFNEGKDNSPGLDDANFSPEGIKGWKISKADNSSFQFLSIWLQHRGDGSSISGTIKAFKGATQVGNTVNIDFNSSTNGLKSFSSNPDFYDVDEVRIEGTDLFIILDEITYGDPFVVGGNDPAEVTGINLIGAPLSTATSIQYQVEFSKLAKNVTADDFELTKTGTADGTIGLVTGSNATYTVPITGVSGEGTLRLDLKAGTDIANENDVTGTSAFTTGQVHNVSPCLVEDFEDETIGTKVFSYGGFNFTITGNLEVYTETPSIGINSSKNVLKNTGVGPYTISSNSGEINLSKIAFFLSSEVSGGNPTDDGSITVVGKNGGATVYTISKASGFPTDFSANSGYYIFDLETEGGVDNSDISVDEIEVTIGGAFQYINIDNFEFCADNVAPSGYSVTIDQDPITPDNDDVVSFTFAGAEIGTTYEYTFTSSGGGTPVTNTGTILTATDQITGIDLSGLGLGTITLTVNLTDASNNEGLPAQDQVQKRVVTVPVATPPTAPVVTEDDVNVALADDIQVTDADGDDQTLTFTITGGTVTLGTAGITFAGSGNGSASFTAAGTLAALNTALDAATFTPTPDLFGTNAGGISFVSDDGTATSDPASVTFDITGVNDAPVFDGNRVISYTEGGTAAKFNEGGNIVLSDVEGDNIIEAKITFNDKITGDVLSVEAPSPYSVTQEGDVITLSGTGSVAQMIAALESIEYSHTGNDPTVGGTDNSRNISILVKDASSLSSNSLVVQVSLTGINDDPTMSDLPSDISVVENTASNIDLSAATFGDVDSGSGIVRLSFLVSSGTLSATSGGGVTVTFPIPGAMNLEGTAAAIESFLNTPSNIQYTNALGSTGDNAATLSVSATDNGNTGDGGGTTVNLGVINIDVESFISFSINDPAVTEGNAGTTSLQFTVSLSAPAPAGGATVDYATSDGTATAGSDYTAVNGTLSFAVGETSKTVDISISGDQIVEVDETLTLMLSNPTGTNVTIVDASGNGTITNDDQAAVTIADVAVDENSGTATITVALDNAVDGGFDVDVSTADGTATTADSDYTAVTAQTLTFAGTAGETETFTITLGADTKVEADETVVIGMSNLVPGSVAGGNIAITDGATLTITNDDQATVTIADVSGNEDDGPITVTVTLDNAVDGGFNVDVSTADGTAVAGSDYTAVVAQTLTFAGTAGETETFAVTPTADAVTEPNESVSIAISGLLPTTVSSSAIDITDGATVTILNDDIDAPSKPDLVASSDSGVSDTDDITNDRTPTLRGTAQPNITIEIFSSVDGSLGETTSTDAGEWEFTPASELSPILGATAVSHDFTARAKDLSGNFSDSDPLTVVIDTKAPAPIIINGLAIQLDMNGNSPTLIASDFLASPITDDISEAADILLELDKNSFDCSNLGVNIIRVTATDEAGNSDYSETTVLVQDNILPIARAKNITLNVDAFGAVNLDPVTVDDGSSDNCSIVSRTLSKTEFTGADVGPNNVNLTVFDGSGSFSSAIAVVTVVLVPKVLTITADPGQSKLIGAVDPVFTYSASGFEGTDDETILTGALSRAAGETIGTYAINQGDLSAGPNYTINFVPADFEIKKGTLQITGSFNAPDKVYDATTASTISVNNLSLSGVDATVPDVSIGTVTTEFIDKNVGVGKEVRITSITLTGADAGSYDIDYTGAPTSAATISAAPISVVGFSSNNKVYDGTTIASLSGTPSVTGIGADDVSVTGTPIANFLQSNVGVAIPITVTGLTLDGLDKDNYVIIPPAGLEANITKAQLLITANPNQSKEFGSADPIFTYSSSGFVGGETDAILTGALSRAAGEDKGTYPINLGTLDAGSNYTINFTGADFTIASKVLNITADAGQMKVYGEADPIFTYVATGFEAGDNESILTGVLSRAAGENVGNYAINLGTLSAGNNYTINFISADFEITKRTLFITVNPNQAKVYGQPDPVFTYVASNFGNGDTGAVLAGALSRSPGENIGMYPINLGSLSAGGNYTINFTSADFEIAAKVLNIRADAGQSKVFGTTDPVFTYSVNGFENGDTNAILTGELVRAAGENVGSYSINLGTLSAGANYAINYVGANFVITKAVITGITMADGSFVYDGTAKSLAITGTLPTGTFVLYTNNSRTDVGTQEVTATISGSNYMNLVLMADLTITPASIEGITFEDDSFVYDGTAKSLAITGILPTGASVAYANNSRTDVGIQEVTATISGSNFTSFELTADLEITKAILEVIADADQSKLYGEADPLLTYSASGFGVGDDENILTGTLSRELGEGVGSYAITIGTLDAGANYTINFTGADFEIISNDTDGDGVPDDIEEEQGTDSEDPMDYLDTDGDGVPDYVEEQEGTDPDDAGDYLDSDDDLVPDYVEDQQGTDPEDGTDFEDEDGDGNPDYVQERAVTEFVIESMEALWGTDPGDLKLPTEVVVITAQGEFINLPVVWDLTGYDPLVSGTTNYLGTVDLPAGLFNPDDLQPMLEITVLTKPAPQDVTLSANSFIGIPDQYFQEIGAFTVIDPSDNVHMFSLPEGLEDNEYFEVLDGILFWSSAEQAGGRTTFTVVLQVTDRAGNVLEKSFLITRMRTPLDQLDVPNTFTPNGDGSNDTWGVLALRYYTGIRITILNVGGEVVFYTENPDVQWDGIFNGNEMPVGAYLYVIEVGETGEIRRGMLNLLRR</sequence>
<dbReference type="GO" id="GO:0030001">
    <property type="term" value="P:metal ion transport"/>
    <property type="evidence" value="ECO:0007669"/>
    <property type="project" value="TreeGrafter"/>
</dbReference>
<evidence type="ECO:0000313" key="8">
    <source>
        <dbReference type="EMBL" id="RAI88307.1"/>
    </source>
</evidence>
<feature type="domain" description="Calx-beta" evidence="7">
    <location>
        <begin position="932"/>
        <end position="1033"/>
    </location>
</feature>
<feature type="domain" description="Calx-beta" evidence="7">
    <location>
        <begin position="1047"/>
        <end position="1146"/>
    </location>
</feature>
<keyword evidence="9" id="KW-1185">Reference proteome</keyword>
<keyword evidence="2" id="KW-0677">Repeat</keyword>
<feature type="signal peptide" evidence="6">
    <location>
        <begin position="1"/>
        <end position="24"/>
    </location>
</feature>
<dbReference type="InterPro" id="IPR026341">
    <property type="entry name" value="T9SS_type_B"/>
</dbReference>
<dbReference type="InterPro" id="IPR051171">
    <property type="entry name" value="CaCA"/>
</dbReference>
<comment type="caution">
    <text evidence="8">The sequence shown here is derived from an EMBL/GenBank/DDBJ whole genome shotgun (WGS) entry which is preliminary data.</text>
</comment>
<dbReference type="SUPFAM" id="SSF141072">
    <property type="entry name" value="CalX-like"/>
    <property type="match status" value="3"/>
</dbReference>
<evidence type="ECO:0000256" key="5">
    <source>
        <dbReference type="SAM" id="MobiDB-lite"/>
    </source>
</evidence>
<dbReference type="InterPro" id="IPR041286">
    <property type="entry name" value="MBG_2"/>
</dbReference>
<dbReference type="GO" id="GO:0016020">
    <property type="term" value="C:membrane"/>
    <property type="evidence" value="ECO:0007669"/>
    <property type="project" value="InterPro"/>
</dbReference>
<keyword evidence="4" id="KW-0813">Transport</keyword>
<dbReference type="PANTHER" id="PTHR11878">
    <property type="entry name" value="SODIUM/CALCIUM EXCHANGER"/>
    <property type="match status" value="1"/>
</dbReference>
<name>A0A327PA60_9BACT</name>
<protein>
    <submittedName>
        <fullName evidence="8">Gliding motility-associated-like protein</fullName>
    </submittedName>
</protein>
<gene>
    <name evidence="8" type="ORF">LV83_02607</name>
</gene>
<evidence type="ECO:0000256" key="3">
    <source>
        <dbReference type="ARBA" id="ARBA00022837"/>
    </source>
</evidence>
<dbReference type="NCBIfam" id="TIGR04131">
    <property type="entry name" value="Bac_Flav_CTERM"/>
    <property type="match status" value="1"/>
</dbReference>
<keyword evidence="4" id="KW-0406">Ion transport</keyword>
<dbReference type="Gene3D" id="2.60.40.2030">
    <property type="match status" value="3"/>
</dbReference>
<dbReference type="GO" id="GO:0007154">
    <property type="term" value="P:cell communication"/>
    <property type="evidence" value="ECO:0007669"/>
    <property type="project" value="InterPro"/>
</dbReference>
<feature type="compositionally biased region" description="Acidic residues" evidence="5">
    <location>
        <begin position="2427"/>
        <end position="2441"/>
    </location>
</feature>
<dbReference type="Proteomes" id="UP000249610">
    <property type="component" value="Unassembled WGS sequence"/>
</dbReference>
<dbReference type="InterPro" id="IPR044016">
    <property type="entry name" value="Big_13"/>
</dbReference>
<dbReference type="InterPro" id="IPR041248">
    <property type="entry name" value="YDG"/>
</dbReference>
<proteinExistence type="predicted"/>